<dbReference type="Proteomes" id="UP000625711">
    <property type="component" value="Unassembled WGS sequence"/>
</dbReference>
<dbReference type="OrthoDB" id="8830751at2759"/>
<protein>
    <recommendedName>
        <fullName evidence="12">Ras-like GTP-binding protein RhoL</fullName>
    </recommendedName>
</protein>
<organism evidence="10 11">
    <name type="scientific">Rhynchophorus ferrugineus</name>
    <name type="common">Red palm weevil</name>
    <name type="synonym">Curculio ferrugineus</name>
    <dbReference type="NCBI Taxonomy" id="354439"/>
    <lineage>
        <taxon>Eukaryota</taxon>
        <taxon>Metazoa</taxon>
        <taxon>Ecdysozoa</taxon>
        <taxon>Arthropoda</taxon>
        <taxon>Hexapoda</taxon>
        <taxon>Insecta</taxon>
        <taxon>Pterygota</taxon>
        <taxon>Neoptera</taxon>
        <taxon>Endopterygota</taxon>
        <taxon>Coleoptera</taxon>
        <taxon>Polyphaga</taxon>
        <taxon>Cucujiformia</taxon>
        <taxon>Curculionidae</taxon>
        <taxon>Dryophthorinae</taxon>
        <taxon>Rhynchophorus</taxon>
    </lineage>
</organism>
<keyword evidence="3" id="KW-1003">Cell membrane</keyword>
<dbReference type="GO" id="GO:0035006">
    <property type="term" value="P:melanization defense response"/>
    <property type="evidence" value="ECO:0007669"/>
    <property type="project" value="UniProtKB-ARBA"/>
</dbReference>
<evidence type="ECO:0000256" key="6">
    <source>
        <dbReference type="ARBA" id="ARBA00023134"/>
    </source>
</evidence>
<dbReference type="Gene3D" id="3.40.50.300">
    <property type="entry name" value="P-loop containing nucleotide triphosphate hydrolases"/>
    <property type="match status" value="1"/>
</dbReference>
<evidence type="ECO:0000256" key="9">
    <source>
        <dbReference type="ARBA" id="ARBA00023289"/>
    </source>
</evidence>
<gene>
    <name evidence="10" type="ORF">GWI33_006756</name>
</gene>
<evidence type="ECO:0000256" key="1">
    <source>
        <dbReference type="ARBA" id="ARBA00004342"/>
    </source>
</evidence>
<evidence type="ECO:0000256" key="5">
    <source>
        <dbReference type="ARBA" id="ARBA00022741"/>
    </source>
</evidence>
<evidence type="ECO:0000313" key="10">
    <source>
        <dbReference type="EMBL" id="KAF7279773.1"/>
    </source>
</evidence>
<keyword evidence="5" id="KW-0547">Nucleotide-binding</keyword>
<dbReference type="AlphaFoldDB" id="A0A834IKM6"/>
<sequence length="272" mass="31153">MTGPETTRQTTVRTKIVQLLQPYDDILSPPKVEKLTATRSVREDRPEQPAFRTDKAPIRISLDCSATRYRYRTRSCWTVSGCLVWRLKMTSNIKITAVGDGIVGKTCLLSTYVNKEFPKEYVPTVFEHYGQKITVDGISHNMTLWDTAGQEDYERLRPLSYPGTNCFLVCFSVDKNLAAYDNVSLKWVPEVKHFCPHTPIVLVATKIDLRDDPSIKCYTTEEGKRLKRKVKAQSYKECSALNNEGLEEIFIEAIRVVLKYKVKKQKTECSIL</sequence>
<dbReference type="InterPro" id="IPR005225">
    <property type="entry name" value="Small_GTP-bd"/>
</dbReference>
<comment type="subcellular location">
    <subcellularLocation>
        <location evidence="1">Cell membrane</location>
        <topology evidence="1">Lipid-anchor</topology>
        <orientation evidence="1">Cytoplasmic side</orientation>
    </subcellularLocation>
</comment>
<evidence type="ECO:0000256" key="7">
    <source>
        <dbReference type="ARBA" id="ARBA00023136"/>
    </source>
</evidence>
<keyword evidence="7" id="KW-0472">Membrane</keyword>
<dbReference type="NCBIfam" id="TIGR00231">
    <property type="entry name" value="small_GTP"/>
    <property type="match status" value="1"/>
</dbReference>
<dbReference type="GO" id="GO:0007264">
    <property type="term" value="P:small GTPase-mediated signal transduction"/>
    <property type="evidence" value="ECO:0007669"/>
    <property type="project" value="InterPro"/>
</dbReference>
<dbReference type="SUPFAM" id="SSF52540">
    <property type="entry name" value="P-loop containing nucleoside triphosphate hydrolases"/>
    <property type="match status" value="1"/>
</dbReference>
<dbReference type="PROSITE" id="PS51421">
    <property type="entry name" value="RAS"/>
    <property type="match status" value="1"/>
</dbReference>
<comment type="caution">
    <text evidence="10">The sequence shown here is derived from an EMBL/GenBank/DDBJ whole genome shotgun (WGS) entry which is preliminary data.</text>
</comment>
<keyword evidence="8" id="KW-0449">Lipoprotein</keyword>
<dbReference type="GO" id="GO:0005886">
    <property type="term" value="C:plasma membrane"/>
    <property type="evidence" value="ECO:0007669"/>
    <property type="project" value="UniProtKB-SubCell"/>
</dbReference>
<dbReference type="SMART" id="SM00174">
    <property type="entry name" value="RHO"/>
    <property type="match status" value="1"/>
</dbReference>
<dbReference type="GO" id="GO:0022412">
    <property type="term" value="P:cellular process involved in reproduction in multicellular organism"/>
    <property type="evidence" value="ECO:0007669"/>
    <property type="project" value="UniProtKB-ARBA"/>
</dbReference>
<dbReference type="GO" id="GO:0001667">
    <property type="term" value="P:ameboidal-type cell migration"/>
    <property type="evidence" value="ECO:0007669"/>
    <property type="project" value="UniProtKB-ARBA"/>
</dbReference>
<comment type="similarity">
    <text evidence="2">Belongs to the small GTPase superfamily. Rho family.</text>
</comment>
<proteinExistence type="inferred from homology"/>
<dbReference type="PRINTS" id="PR00449">
    <property type="entry name" value="RASTRNSFRMNG"/>
</dbReference>
<keyword evidence="11" id="KW-1185">Reference proteome</keyword>
<dbReference type="GO" id="GO:0005525">
    <property type="term" value="F:GTP binding"/>
    <property type="evidence" value="ECO:0007669"/>
    <property type="project" value="UniProtKB-KW"/>
</dbReference>
<evidence type="ECO:0000256" key="2">
    <source>
        <dbReference type="ARBA" id="ARBA00010142"/>
    </source>
</evidence>
<dbReference type="EMBL" id="JAACXV010000341">
    <property type="protein sequence ID" value="KAF7279773.1"/>
    <property type="molecule type" value="Genomic_DNA"/>
</dbReference>
<evidence type="ECO:0008006" key="12">
    <source>
        <dbReference type="Google" id="ProtNLM"/>
    </source>
</evidence>
<evidence type="ECO:0000256" key="8">
    <source>
        <dbReference type="ARBA" id="ARBA00023288"/>
    </source>
</evidence>
<keyword evidence="4" id="KW-0488">Methylation</keyword>
<dbReference type="InterPro" id="IPR027417">
    <property type="entry name" value="P-loop_NTPase"/>
</dbReference>
<dbReference type="PROSITE" id="PS51419">
    <property type="entry name" value="RAB"/>
    <property type="match status" value="1"/>
</dbReference>
<evidence type="ECO:0000313" key="11">
    <source>
        <dbReference type="Proteomes" id="UP000625711"/>
    </source>
</evidence>
<dbReference type="PANTHER" id="PTHR24072">
    <property type="entry name" value="RHO FAMILY GTPASE"/>
    <property type="match status" value="1"/>
</dbReference>
<dbReference type="InterPro" id="IPR001806">
    <property type="entry name" value="Small_GTPase"/>
</dbReference>
<dbReference type="CDD" id="cd00157">
    <property type="entry name" value="Rho"/>
    <property type="match status" value="1"/>
</dbReference>
<name>A0A834IKM6_RHYFE</name>
<dbReference type="SMART" id="SM00175">
    <property type="entry name" value="RAB"/>
    <property type="match status" value="1"/>
</dbReference>
<dbReference type="GO" id="GO:0035099">
    <property type="term" value="P:hemocyte migration"/>
    <property type="evidence" value="ECO:0007669"/>
    <property type="project" value="UniProtKB-ARBA"/>
</dbReference>
<keyword evidence="6" id="KW-0342">GTP-binding</keyword>
<dbReference type="SMART" id="SM00173">
    <property type="entry name" value="RAS"/>
    <property type="match status" value="1"/>
</dbReference>
<dbReference type="Pfam" id="PF00071">
    <property type="entry name" value="Ras"/>
    <property type="match status" value="1"/>
</dbReference>
<dbReference type="GO" id="GO:0003924">
    <property type="term" value="F:GTPase activity"/>
    <property type="evidence" value="ECO:0007669"/>
    <property type="project" value="InterPro"/>
</dbReference>
<evidence type="ECO:0000256" key="4">
    <source>
        <dbReference type="ARBA" id="ARBA00022481"/>
    </source>
</evidence>
<dbReference type="GO" id="GO:0003006">
    <property type="term" value="P:developmental process involved in reproduction"/>
    <property type="evidence" value="ECO:0007669"/>
    <property type="project" value="UniProtKB-ARBA"/>
</dbReference>
<evidence type="ECO:0000256" key="3">
    <source>
        <dbReference type="ARBA" id="ARBA00022475"/>
    </source>
</evidence>
<keyword evidence="9" id="KW-0636">Prenylation</keyword>
<reference evidence="10" key="1">
    <citation type="submission" date="2020-08" db="EMBL/GenBank/DDBJ databases">
        <title>Genome sequencing and assembly of the red palm weevil Rhynchophorus ferrugineus.</title>
        <authorList>
            <person name="Dias G.B."/>
            <person name="Bergman C.M."/>
            <person name="Manee M."/>
        </authorList>
    </citation>
    <scope>NUCLEOTIDE SEQUENCE</scope>
    <source>
        <strain evidence="10">AA-2017</strain>
        <tissue evidence="10">Whole larva</tissue>
    </source>
</reference>
<accession>A0A834IKM6</accession>
<dbReference type="FunFam" id="3.40.50.300:FF:000983">
    <property type="entry name" value="Rho family GTPase"/>
    <property type="match status" value="1"/>
</dbReference>
<dbReference type="PROSITE" id="PS51420">
    <property type="entry name" value="RHO"/>
    <property type="match status" value="1"/>
</dbReference>
<dbReference type="InterPro" id="IPR003578">
    <property type="entry name" value="Small_GTPase_Rho"/>
</dbReference>